<keyword evidence="1" id="KW-0472">Membrane</keyword>
<reference evidence="3 4" key="1">
    <citation type="submission" date="2020-08" db="EMBL/GenBank/DDBJ databases">
        <title>Sequencing the genomes of 1000 actinobacteria strains.</title>
        <authorList>
            <person name="Klenk H.-P."/>
        </authorList>
    </citation>
    <scope>NUCLEOTIDE SEQUENCE [LARGE SCALE GENOMIC DNA]</scope>
    <source>
        <strain evidence="3 4">DSM 45486</strain>
    </source>
</reference>
<evidence type="ECO:0000259" key="2">
    <source>
        <dbReference type="PROSITE" id="PS50011"/>
    </source>
</evidence>
<organism evidence="3 4">
    <name type="scientific">Saccharothrix ecbatanensis</name>
    <dbReference type="NCBI Taxonomy" id="1105145"/>
    <lineage>
        <taxon>Bacteria</taxon>
        <taxon>Bacillati</taxon>
        <taxon>Actinomycetota</taxon>
        <taxon>Actinomycetes</taxon>
        <taxon>Pseudonocardiales</taxon>
        <taxon>Pseudonocardiaceae</taxon>
        <taxon>Saccharothrix</taxon>
    </lineage>
</organism>
<dbReference type="RefSeq" id="WP_246477834.1">
    <property type="nucleotide sequence ID" value="NZ_JACHMO010000001.1"/>
</dbReference>
<dbReference type="InterPro" id="IPR004147">
    <property type="entry name" value="ABC1_dom"/>
</dbReference>
<dbReference type="GO" id="GO:0005524">
    <property type="term" value="F:ATP binding"/>
    <property type="evidence" value="ECO:0007669"/>
    <property type="project" value="InterPro"/>
</dbReference>
<comment type="caution">
    <text evidence="3">The sequence shown here is derived from an EMBL/GenBank/DDBJ whole genome shotgun (WGS) entry which is preliminary data.</text>
</comment>
<dbReference type="AlphaFoldDB" id="A0A7W9HKD0"/>
<dbReference type="PROSITE" id="PS50011">
    <property type="entry name" value="PROTEIN_KINASE_DOM"/>
    <property type="match status" value="1"/>
</dbReference>
<feature type="transmembrane region" description="Helical" evidence="1">
    <location>
        <begin position="27"/>
        <end position="48"/>
    </location>
</feature>
<proteinExistence type="predicted"/>
<keyword evidence="1" id="KW-1133">Transmembrane helix</keyword>
<dbReference type="PANTHER" id="PTHR45890">
    <property type="entry name" value="AARF DOMAIN CONTAINING KINASE 2 (PREDICTED)"/>
    <property type="match status" value="1"/>
</dbReference>
<evidence type="ECO:0000313" key="4">
    <source>
        <dbReference type="Proteomes" id="UP000552097"/>
    </source>
</evidence>
<sequence>MPVMLVCASREDDPPGTVALVLRAARVLLLTVGVLAPVGLVGLVVAVLSGRAAARRLAWPRLVALLMRLGPTFVKAGQVLGTRRDLLPPGLCDELATLQDSVIPLTADRTREALAAVYGAELDTLFAEVDYEPVASGSVACVYRARLTSGREVALKLRRPGIERVMRQDLDLMRRGAALMARLPLFRGIPVMPVVVSMCDAVLGQLDFEREAASLDRLRADLSVVPRVWVPKVVPSACRPRCIVMEFIHGLDIDAPSRCSDASRRKFASSGLTAIYEMLFVNGFVHCDMHPGNLYFTESAQVVVLDAGFSVQLSERLRLLFADFFMNMAIGDGDKCAAIVVESSADVGADADVAGFLARMADLVRRSHGLPAREFSLIAFATEMFDLQRRHGIHAAPELIFPLLSLLVIEGTIRELDPDVDFQALARPVLMKGRFGSR</sequence>
<dbReference type="PANTHER" id="PTHR45890:SF1">
    <property type="entry name" value="AARF DOMAIN CONTAINING KINASE 2"/>
    <property type="match status" value="1"/>
</dbReference>
<dbReference type="InterPro" id="IPR052402">
    <property type="entry name" value="ADCK_kinase"/>
</dbReference>
<dbReference type="Pfam" id="PF03109">
    <property type="entry name" value="ABC1"/>
    <property type="match status" value="1"/>
</dbReference>
<evidence type="ECO:0000313" key="3">
    <source>
        <dbReference type="EMBL" id="MBB5803897.1"/>
    </source>
</evidence>
<dbReference type="SUPFAM" id="SSF56112">
    <property type="entry name" value="Protein kinase-like (PK-like)"/>
    <property type="match status" value="1"/>
</dbReference>
<feature type="domain" description="Protein kinase" evidence="2">
    <location>
        <begin position="128"/>
        <end position="438"/>
    </location>
</feature>
<name>A0A7W9HKD0_9PSEU</name>
<dbReference type="InterPro" id="IPR000719">
    <property type="entry name" value="Prot_kinase_dom"/>
</dbReference>
<dbReference type="EMBL" id="JACHMO010000001">
    <property type="protein sequence ID" value="MBB5803897.1"/>
    <property type="molecule type" value="Genomic_DNA"/>
</dbReference>
<dbReference type="GO" id="GO:0004672">
    <property type="term" value="F:protein kinase activity"/>
    <property type="evidence" value="ECO:0007669"/>
    <property type="project" value="InterPro"/>
</dbReference>
<accession>A0A7W9HKD0</accession>
<dbReference type="CDD" id="cd05121">
    <property type="entry name" value="ABC1_ADCK3-like"/>
    <property type="match status" value="1"/>
</dbReference>
<dbReference type="Gene3D" id="1.10.510.10">
    <property type="entry name" value="Transferase(Phosphotransferase) domain 1"/>
    <property type="match status" value="1"/>
</dbReference>
<dbReference type="Proteomes" id="UP000552097">
    <property type="component" value="Unassembled WGS sequence"/>
</dbReference>
<protein>
    <submittedName>
        <fullName evidence="3">Ubiquinone biosynthesis protein</fullName>
    </submittedName>
</protein>
<dbReference type="InterPro" id="IPR011009">
    <property type="entry name" value="Kinase-like_dom_sf"/>
</dbReference>
<evidence type="ECO:0000256" key="1">
    <source>
        <dbReference type="SAM" id="Phobius"/>
    </source>
</evidence>
<keyword evidence="3" id="KW-0830">Ubiquinone</keyword>
<keyword evidence="4" id="KW-1185">Reference proteome</keyword>
<keyword evidence="1" id="KW-0812">Transmembrane</keyword>
<gene>
    <name evidence="3" type="ORF">F4560_003665</name>
</gene>